<dbReference type="Pfam" id="PF02625">
    <property type="entry name" value="XdhC_CoxI"/>
    <property type="match status" value="1"/>
</dbReference>
<feature type="domain" description="XdhC Rossmann" evidence="3">
    <location>
        <begin position="213"/>
        <end position="356"/>
    </location>
</feature>
<evidence type="ECO:0000313" key="4">
    <source>
        <dbReference type="EMBL" id="SEJ05960.1"/>
    </source>
</evidence>
<proteinExistence type="predicted"/>
<accession>A0A1H6VZF5</accession>
<feature type="region of interest" description="Disordered" evidence="1">
    <location>
        <begin position="364"/>
        <end position="388"/>
    </location>
</feature>
<sequence>MTTGDWSAPETEVLDAIVSGITNQQAVLATVVAVEGSAYRRPGAKMVIADDTGIGAVTAGCLEDEVLALTEQVLADGAHIERFDLTGTNDVWGLGVGCNGVVDILLEPLTVEYRPVAHAHEVAEDIAVLTVLDGERSDVEQGDHAFAHPTGAADYRGLSFETPTTDWPDELISTLTKPTAEMLAADASDSITVNWEGKTAEIFVDSIHAPPELVVFGSGHDVVPVVELAKQVGFSVTVVTFRGAADNKRFSAADRVITTSPAELHESLAFDTNTYAVVMSHNFVDDRLTLEELLATPVEYVGMVGSRERFREMQDAFAAEGHRFSASERDRIYTPAGLDLGGGTPFHIAQSIVTEITAIHHGRDPQHLTDQTGPIHARSTVTQSVDDD</sequence>
<evidence type="ECO:0000259" key="2">
    <source>
        <dbReference type="Pfam" id="PF02625"/>
    </source>
</evidence>
<keyword evidence="5" id="KW-1185">Reference proteome</keyword>
<dbReference type="EMBL" id="FNYR01000018">
    <property type="protein sequence ID" value="SEJ05960.1"/>
    <property type="molecule type" value="Genomic_DNA"/>
</dbReference>
<dbReference type="KEGG" id="hae:halTADL_2642"/>
<dbReference type="InterPro" id="IPR003777">
    <property type="entry name" value="XdhC_CoxI"/>
</dbReference>
<dbReference type="OrthoDB" id="33067at2157"/>
<feature type="domain" description="XdhC- CoxI" evidence="2">
    <location>
        <begin position="23"/>
        <end position="84"/>
    </location>
</feature>
<reference evidence="4 5" key="1">
    <citation type="submission" date="2016-10" db="EMBL/GenBank/DDBJ databases">
        <authorList>
            <person name="de Groot N.N."/>
        </authorList>
    </citation>
    <scope>NUCLEOTIDE SEQUENCE [LARGE SCALE GENOMIC DNA]</scope>
    <source>
        <strain evidence="4 5">DSM 22187</strain>
    </source>
</reference>
<feature type="compositionally biased region" description="Polar residues" evidence="1">
    <location>
        <begin position="379"/>
        <end position="388"/>
    </location>
</feature>
<dbReference type="PANTHER" id="PTHR30388">
    <property type="entry name" value="ALDEHYDE OXIDOREDUCTASE MOLYBDENUM COFACTOR ASSEMBLY PROTEIN"/>
    <property type="match status" value="1"/>
</dbReference>
<dbReference type="Proteomes" id="UP000198888">
    <property type="component" value="Unassembled WGS sequence"/>
</dbReference>
<evidence type="ECO:0000313" key="5">
    <source>
        <dbReference type="Proteomes" id="UP000198888"/>
    </source>
</evidence>
<name>A0A1H6VZF5_9EURY</name>
<gene>
    <name evidence="4" type="ORF">SAMN05444271_11866</name>
</gene>
<dbReference type="Pfam" id="PF13478">
    <property type="entry name" value="XdhC_C"/>
    <property type="match status" value="1"/>
</dbReference>
<accession>A0A2H4Q4T5</accession>
<protein>
    <submittedName>
        <fullName evidence="4">Xanthine dehydrogenase accessory factor</fullName>
    </submittedName>
</protein>
<organism evidence="4 5">
    <name type="scientific">Halohasta litchfieldiae</name>
    <dbReference type="NCBI Taxonomy" id="1073996"/>
    <lineage>
        <taxon>Archaea</taxon>
        <taxon>Methanobacteriati</taxon>
        <taxon>Methanobacteriota</taxon>
        <taxon>Stenosarchaea group</taxon>
        <taxon>Halobacteria</taxon>
        <taxon>Halobacteriales</taxon>
        <taxon>Haloferacaceae</taxon>
        <taxon>Halohasta</taxon>
    </lineage>
</organism>
<dbReference type="InterPro" id="IPR052698">
    <property type="entry name" value="MoCofactor_Util/Proc"/>
</dbReference>
<dbReference type="InterPro" id="IPR027051">
    <property type="entry name" value="XdhC_Rossmann_dom"/>
</dbReference>
<dbReference type="GeneID" id="35003412"/>
<dbReference type="AlphaFoldDB" id="A0A1H6VZF5"/>
<dbReference type="Gene3D" id="3.40.50.720">
    <property type="entry name" value="NAD(P)-binding Rossmann-like Domain"/>
    <property type="match status" value="1"/>
</dbReference>
<evidence type="ECO:0000259" key="3">
    <source>
        <dbReference type="Pfam" id="PF13478"/>
    </source>
</evidence>
<evidence type="ECO:0000256" key="1">
    <source>
        <dbReference type="SAM" id="MobiDB-lite"/>
    </source>
</evidence>
<dbReference type="STRING" id="1073996.SAMN05444271_11866"/>
<dbReference type="RefSeq" id="WP_089673041.1">
    <property type="nucleotide sequence ID" value="NZ_CP024845.1"/>
</dbReference>
<dbReference type="PANTHER" id="PTHR30388:SF6">
    <property type="entry name" value="XANTHINE DEHYDROGENASE SUBUNIT A-RELATED"/>
    <property type="match status" value="1"/>
</dbReference>